<dbReference type="Pfam" id="PF18920">
    <property type="entry name" value="DUF5671"/>
    <property type="match status" value="2"/>
</dbReference>
<evidence type="ECO:0000313" key="3">
    <source>
        <dbReference type="EMBL" id="MBB2996095.1"/>
    </source>
</evidence>
<organism evidence="3 4">
    <name type="scientific">Paeniglutamicibacter cryotolerans</name>
    <dbReference type="NCBI Taxonomy" id="670079"/>
    <lineage>
        <taxon>Bacteria</taxon>
        <taxon>Bacillati</taxon>
        <taxon>Actinomycetota</taxon>
        <taxon>Actinomycetes</taxon>
        <taxon>Micrococcales</taxon>
        <taxon>Micrococcaceae</taxon>
        <taxon>Paeniglutamicibacter</taxon>
    </lineage>
</organism>
<reference evidence="3 4" key="1">
    <citation type="submission" date="2020-08" db="EMBL/GenBank/DDBJ databases">
        <title>Sequencing the genomes of 1000 actinobacteria strains.</title>
        <authorList>
            <person name="Klenk H.-P."/>
        </authorList>
    </citation>
    <scope>NUCLEOTIDE SEQUENCE [LARGE SCALE GENOMIC DNA]</scope>
    <source>
        <strain evidence="3 4">DSM 22826</strain>
    </source>
</reference>
<protein>
    <recommendedName>
        <fullName evidence="2">DUF5671 domain-containing protein</fullName>
    </recommendedName>
</protein>
<sequence>MSATTVQRTGGALPTVRRITVYVLLFALVSLTAAGTSGLIAIVLGGSTENRGSALAQSLAFVLVAGPLSWLLWRSLAKRLLEPAEHTAPAWGLYVAALYTAALIVASISLLSVLADVITGHPGPWQERVGLALAWGAVWWWQARLWHHPRRAPQTLATLPGILGNWYGLALAWGALAAALASLFTAAIASLASAAAFGTPWFTAPLAQLPWLAGGLLIWWWHFARERVGVLRGGFADVALVVGGVLVAAAATLGGCGVTIHALLRFAFGSGMPALQVIPAALATALSGALVWAFHHKVLRESLAPVRTAARLVLSGIGLAAAASGLGIVINAALAGSSRQLSGYTAGDLLLAGLVSLVLGAALWVPAWRPDRAADPRGRRVYLVAVFGISAAVALVALLVIGFRIFEHLFDAANADSGLLESVRAPLGLLVATVLAAGYHFIIWGGDRAVLDTEISEHPGTLESLVLVAGGDTAGLRQLLVRLTGARVEVMAVAGVPGVPPPDEAALASALAGIGPAARRVMLLIDGPTELRIIELEQSSR</sequence>
<feature type="transmembrane region" description="Helical" evidence="1">
    <location>
        <begin position="93"/>
        <end position="117"/>
    </location>
</feature>
<feature type="domain" description="DUF5671" evidence="2">
    <location>
        <begin position="18"/>
        <end position="139"/>
    </location>
</feature>
<feature type="transmembrane region" description="Helical" evidence="1">
    <location>
        <begin position="129"/>
        <end position="146"/>
    </location>
</feature>
<keyword evidence="4" id="KW-1185">Reference proteome</keyword>
<evidence type="ECO:0000313" key="4">
    <source>
        <dbReference type="Proteomes" id="UP000523000"/>
    </source>
</evidence>
<feature type="transmembrane region" description="Helical" evidence="1">
    <location>
        <begin position="349"/>
        <end position="369"/>
    </location>
</feature>
<feature type="transmembrane region" description="Helical" evidence="1">
    <location>
        <begin position="274"/>
        <end position="294"/>
    </location>
</feature>
<keyword evidence="1" id="KW-1133">Transmembrane helix</keyword>
<proteinExistence type="predicted"/>
<comment type="caution">
    <text evidence="3">The sequence shown here is derived from an EMBL/GenBank/DDBJ whole genome shotgun (WGS) entry which is preliminary data.</text>
</comment>
<keyword evidence="1" id="KW-0472">Membrane</keyword>
<feature type="transmembrane region" description="Helical" evidence="1">
    <location>
        <begin position="166"/>
        <end position="189"/>
    </location>
</feature>
<dbReference type="InterPro" id="IPR043728">
    <property type="entry name" value="DUF5671"/>
</dbReference>
<feature type="domain" description="DUF5671" evidence="2">
    <location>
        <begin position="311"/>
        <end position="432"/>
    </location>
</feature>
<dbReference type="AlphaFoldDB" id="A0A839QN93"/>
<dbReference type="RefSeq" id="WP_183511289.1">
    <property type="nucleotide sequence ID" value="NZ_BAABGK010000002.1"/>
</dbReference>
<evidence type="ECO:0000259" key="2">
    <source>
        <dbReference type="Pfam" id="PF18920"/>
    </source>
</evidence>
<feature type="transmembrane region" description="Helical" evidence="1">
    <location>
        <begin position="21"/>
        <end position="42"/>
    </location>
</feature>
<feature type="transmembrane region" description="Helical" evidence="1">
    <location>
        <begin position="201"/>
        <end position="223"/>
    </location>
</feature>
<gene>
    <name evidence="3" type="ORF">E9229_002286</name>
</gene>
<keyword evidence="1" id="KW-0812">Transmembrane</keyword>
<feature type="transmembrane region" description="Helical" evidence="1">
    <location>
        <begin position="381"/>
        <end position="405"/>
    </location>
</feature>
<name>A0A839QN93_9MICC</name>
<feature type="transmembrane region" description="Helical" evidence="1">
    <location>
        <begin position="314"/>
        <end position="337"/>
    </location>
</feature>
<accession>A0A839QN93</accession>
<evidence type="ECO:0000256" key="1">
    <source>
        <dbReference type="SAM" id="Phobius"/>
    </source>
</evidence>
<dbReference type="EMBL" id="JACHVS010000001">
    <property type="protein sequence ID" value="MBB2996095.1"/>
    <property type="molecule type" value="Genomic_DNA"/>
</dbReference>
<feature type="transmembrane region" description="Helical" evidence="1">
    <location>
        <begin position="54"/>
        <end position="73"/>
    </location>
</feature>
<feature type="transmembrane region" description="Helical" evidence="1">
    <location>
        <begin position="235"/>
        <end position="268"/>
    </location>
</feature>
<dbReference type="Proteomes" id="UP000523000">
    <property type="component" value="Unassembled WGS sequence"/>
</dbReference>
<feature type="transmembrane region" description="Helical" evidence="1">
    <location>
        <begin position="425"/>
        <end position="444"/>
    </location>
</feature>